<evidence type="ECO:0000313" key="2">
    <source>
        <dbReference type="Proteomes" id="UP000789941"/>
    </source>
</evidence>
<dbReference type="EMBL" id="CABMJJ010000009">
    <property type="protein sequence ID" value="VVC03884.1"/>
    <property type="molecule type" value="Genomic_DNA"/>
</dbReference>
<dbReference type="InterPro" id="IPR006357">
    <property type="entry name" value="HAD-SF_hydro_IIA"/>
</dbReference>
<sequence>MIKLVIFDLDGVIYRGNTLIKGADKTVKLLKSRGIKTAYLTNACSRSRKGRICKMIELGLTAEENEMFTTSYAVSHYILENYPKAKRKVYYVGQKGVEEELKLHKIAVVDHKKADIVVVGWDPDFNYKKMTEAYRAVARGAEFIATNTDTTFPVEDGYKPGAGAMVASIACASGKKPKIVGKPNIFILKMILERFKVKKSEVLMVGDRLETDIAFGKKAGIKTALVLTGVSKKEDVKKIKPDYIFKSIADLPSIFHQIA</sequence>
<dbReference type="GO" id="GO:0005737">
    <property type="term" value="C:cytoplasm"/>
    <property type="evidence" value="ECO:0007669"/>
    <property type="project" value="TreeGrafter"/>
</dbReference>
<dbReference type="NCBIfam" id="TIGR01460">
    <property type="entry name" value="HAD-SF-IIA"/>
    <property type="match status" value="1"/>
</dbReference>
<dbReference type="GO" id="GO:0004427">
    <property type="term" value="F:inorganic diphosphate phosphatase activity"/>
    <property type="evidence" value="ECO:0007669"/>
    <property type="project" value="UniProtKB-EC"/>
</dbReference>
<name>A0A5E4LPG0_9ARCH</name>
<keyword evidence="1" id="KW-0378">Hydrolase</keyword>
<protein>
    <submittedName>
        <fullName evidence="1">Pyrophosphatase PpaX</fullName>
        <ecNumber evidence="1">3.6.1.1</ecNumber>
    </submittedName>
</protein>
<dbReference type="GO" id="GO:0016791">
    <property type="term" value="F:phosphatase activity"/>
    <property type="evidence" value="ECO:0007669"/>
    <property type="project" value="TreeGrafter"/>
</dbReference>
<accession>A0A5E4LPG0</accession>
<dbReference type="EC" id="3.6.1.1" evidence="1"/>
<dbReference type="InterPro" id="IPR023214">
    <property type="entry name" value="HAD_sf"/>
</dbReference>
<dbReference type="SUPFAM" id="SSF56784">
    <property type="entry name" value="HAD-like"/>
    <property type="match status" value="1"/>
</dbReference>
<reference evidence="1 2" key="1">
    <citation type="submission" date="2019-08" db="EMBL/GenBank/DDBJ databases">
        <authorList>
            <person name="Vazquez-Campos X."/>
        </authorList>
    </citation>
    <scope>NUCLEOTIDE SEQUENCE [LARGE SCALE GENOMIC DNA]</scope>
    <source>
        <strain evidence="1">LFW-283_2</strain>
    </source>
</reference>
<dbReference type="PANTHER" id="PTHR19288">
    <property type="entry name" value="4-NITROPHENYLPHOSPHATASE-RELATED"/>
    <property type="match status" value="1"/>
</dbReference>
<dbReference type="AlphaFoldDB" id="A0A5E4LPG0"/>
<dbReference type="InterPro" id="IPR036412">
    <property type="entry name" value="HAD-like_sf"/>
</dbReference>
<proteinExistence type="predicted"/>
<dbReference type="Pfam" id="PF13242">
    <property type="entry name" value="Hydrolase_like"/>
    <property type="match status" value="1"/>
</dbReference>
<dbReference type="Pfam" id="PF13344">
    <property type="entry name" value="Hydrolase_6"/>
    <property type="match status" value="1"/>
</dbReference>
<dbReference type="Proteomes" id="UP000789941">
    <property type="component" value="Unassembled WGS sequence"/>
</dbReference>
<dbReference type="PIRSF" id="PIRSF000915">
    <property type="entry name" value="PGP-type_phosphatase"/>
    <property type="match status" value="1"/>
</dbReference>
<dbReference type="PANTHER" id="PTHR19288:SF46">
    <property type="entry name" value="HALOACID DEHALOGENASE-LIKE HYDROLASE DOMAIN-CONTAINING PROTEIN 2"/>
    <property type="match status" value="1"/>
</dbReference>
<comment type="caution">
    <text evidence="1">The sequence shown here is derived from an EMBL/GenBank/DDBJ whole genome shotgun (WGS) entry which is preliminary data.</text>
</comment>
<organism evidence="1 2">
    <name type="scientific">Candidatus Bilamarchaeum dharawalense</name>
    <dbReference type="NCBI Taxonomy" id="2885759"/>
    <lineage>
        <taxon>Archaea</taxon>
        <taxon>Candidatus Micrarchaeota</taxon>
        <taxon>Candidatus Micrarchaeia</taxon>
        <taxon>Candidatus Anstonellales</taxon>
        <taxon>Candidatus Bilamarchaeaceae</taxon>
        <taxon>Candidatus Bilamarchaeum</taxon>
    </lineage>
</organism>
<evidence type="ECO:0000313" key="1">
    <source>
        <dbReference type="EMBL" id="VVC03884.1"/>
    </source>
</evidence>
<dbReference type="Gene3D" id="3.40.50.1000">
    <property type="entry name" value="HAD superfamily/HAD-like"/>
    <property type="match status" value="2"/>
</dbReference>
<gene>
    <name evidence="1" type="primary">ppaX</name>
    <name evidence="1" type="ORF">LFW2832_00594</name>
</gene>